<dbReference type="Pfam" id="PF00892">
    <property type="entry name" value="EamA"/>
    <property type="match status" value="2"/>
</dbReference>
<dbReference type="EMBL" id="FOEG01000001">
    <property type="protein sequence ID" value="SEO43927.1"/>
    <property type="molecule type" value="Genomic_DNA"/>
</dbReference>
<keyword evidence="1" id="KW-0812">Transmembrane</keyword>
<dbReference type="PANTHER" id="PTHR22911:SF79">
    <property type="entry name" value="MOBA-LIKE NTP TRANSFERASE DOMAIN-CONTAINING PROTEIN"/>
    <property type="match status" value="1"/>
</dbReference>
<feature type="transmembrane region" description="Helical" evidence="1">
    <location>
        <begin position="239"/>
        <end position="258"/>
    </location>
</feature>
<gene>
    <name evidence="3" type="ORF">SAMN04488052_10182</name>
</gene>
<evidence type="ECO:0000256" key="1">
    <source>
        <dbReference type="SAM" id="Phobius"/>
    </source>
</evidence>
<dbReference type="PANTHER" id="PTHR22911">
    <property type="entry name" value="ACYL-MALONYL CONDENSING ENZYME-RELATED"/>
    <property type="match status" value="1"/>
</dbReference>
<dbReference type="AlphaFoldDB" id="A0A1H8PQD3"/>
<dbReference type="RefSeq" id="WP_216110631.1">
    <property type="nucleotide sequence ID" value="NZ_FOEG01000001.1"/>
</dbReference>
<feature type="transmembrane region" description="Helical" evidence="1">
    <location>
        <begin position="94"/>
        <end position="115"/>
    </location>
</feature>
<feature type="transmembrane region" description="Helical" evidence="1">
    <location>
        <begin position="122"/>
        <end position="139"/>
    </location>
</feature>
<keyword evidence="1" id="KW-0472">Membrane</keyword>
<proteinExistence type="predicted"/>
<keyword evidence="4" id="KW-1185">Reference proteome</keyword>
<evidence type="ECO:0000313" key="4">
    <source>
        <dbReference type="Proteomes" id="UP000199657"/>
    </source>
</evidence>
<dbReference type="InterPro" id="IPR037185">
    <property type="entry name" value="EmrE-like"/>
</dbReference>
<organism evidence="3 4">
    <name type="scientific">Aquisalimonas asiatica</name>
    <dbReference type="NCBI Taxonomy" id="406100"/>
    <lineage>
        <taxon>Bacteria</taxon>
        <taxon>Pseudomonadati</taxon>
        <taxon>Pseudomonadota</taxon>
        <taxon>Gammaproteobacteria</taxon>
        <taxon>Chromatiales</taxon>
        <taxon>Ectothiorhodospiraceae</taxon>
        <taxon>Aquisalimonas</taxon>
    </lineage>
</organism>
<feature type="domain" description="EamA" evidence="2">
    <location>
        <begin position="14"/>
        <end position="139"/>
    </location>
</feature>
<feature type="transmembrane region" description="Helical" evidence="1">
    <location>
        <begin position="209"/>
        <end position="232"/>
    </location>
</feature>
<dbReference type="Proteomes" id="UP000199657">
    <property type="component" value="Unassembled WGS sequence"/>
</dbReference>
<dbReference type="STRING" id="406100.SAMN04488052_10182"/>
<accession>A0A1H8PQD3</accession>
<feature type="transmembrane region" description="Helical" evidence="1">
    <location>
        <begin position="68"/>
        <end position="88"/>
    </location>
</feature>
<dbReference type="GO" id="GO:0016020">
    <property type="term" value="C:membrane"/>
    <property type="evidence" value="ECO:0007669"/>
    <property type="project" value="InterPro"/>
</dbReference>
<dbReference type="SUPFAM" id="SSF103481">
    <property type="entry name" value="Multidrug resistance efflux transporter EmrE"/>
    <property type="match status" value="2"/>
</dbReference>
<evidence type="ECO:0000313" key="3">
    <source>
        <dbReference type="EMBL" id="SEO43927.1"/>
    </source>
</evidence>
<name>A0A1H8PQD3_9GAMM</name>
<evidence type="ECO:0000259" key="2">
    <source>
        <dbReference type="Pfam" id="PF00892"/>
    </source>
</evidence>
<feature type="transmembrane region" description="Helical" evidence="1">
    <location>
        <begin position="12"/>
        <end position="31"/>
    </location>
</feature>
<feature type="transmembrane region" description="Helical" evidence="1">
    <location>
        <begin position="264"/>
        <end position="282"/>
    </location>
</feature>
<feature type="transmembrane region" description="Helical" evidence="1">
    <location>
        <begin position="151"/>
        <end position="168"/>
    </location>
</feature>
<feature type="transmembrane region" description="Helical" evidence="1">
    <location>
        <begin position="180"/>
        <end position="197"/>
    </location>
</feature>
<feature type="domain" description="EamA" evidence="2">
    <location>
        <begin position="151"/>
        <end position="277"/>
    </location>
</feature>
<protein>
    <submittedName>
        <fullName evidence="3">Permease of the drug/metabolite transporter (DMT) superfamily</fullName>
    </submittedName>
</protein>
<dbReference type="InterPro" id="IPR000620">
    <property type="entry name" value="EamA_dom"/>
</dbReference>
<reference evidence="3 4" key="1">
    <citation type="submission" date="2016-10" db="EMBL/GenBank/DDBJ databases">
        <authorList>
            <person name="de Groot N.N."/>
        </authorList>
    </citation>
    <scope>NUCLEOTIDE SEQUENCE [LARGE SCALE GENOMIC DNA]</scope>
    <source>
        <strain evidence="3 4">CGMCC 1.6291</strain>
    </source>
</reference>
<sequence length="295" mass="31880">MRLDTRQTSLIQLHIGILLLGGTALFSKLIALPALDITVWRSLFAGLALLGLFLLTRFDFRLDRSRDYAIVLGLGVLFAVHWLTYFHAMQVSTVAVGIVALFTFPVITVFIEPFFHGQPPRLADLAGALAVVAGVYLMVPEFSLDNTTTQGVLWGLLSAFTYALRNVIQRHRFRHYPGKTAMFYQVLVVLALTAPFLGGGSFELGAGQWALIVLLGVVFTALPHTLFANALVHHSAVSVSLINCLQVVYATVLAALVLSELPGSSTIIGGALIVGAAAYESVRSAQAQSQTTREQ</sequence>
<feature type="transmembrane region" description="Helical" evidence="1">
    <location>
        <begin position="37"/>
        <end position="56"/>
    </location>
</feature>
<keyword evidence="1" id="KW-1133">Transmembrane helix</keyword>